<evidence type="ECO:0000313" key="5">
    <source>
        <dbReference type="Proteomes" id="UP001157911"/>
    </source>
</evidence>
<dbReference type="NCBIfam" id="TIGR01905">
    <property type="entry name" value="paired_CXXCH_1"/>
    <property type="match status" value="2"/>
</dbReference>
<protein>
    <submittedName>
        <fullName evidence="4">Doubled CXXCH domain-containing protein</fullName>
    </submittedName>
</protein>
<dbReference type="InterPro" id="IPR010177">
    <property type="entry name" value="Paired_CXXCH_1"/>
</dbReference>
<dbReference type="Gene3D" id="3.90.10.10">
    <property type="entry name" value="Cytochrome C3"/>
    <property type="match status" value="1"/>
</dbReference>
<reference evidence="4 5" key="1">
    <citation type="submission" date="2017-05" db="EMBL/GenBank/DDBJ databases">
        <authorList>
            <person name="Varghese N."/>
            <person name="Submissions S."/>
        </authorList>
    </citation>
    <scope>NUCLEOTIDE SEQUENCE [LARGE SCALE GENOMIC DNA]</scope>
    <source>
        <strain evidence="4 5">DSM 15522</strain>
    </source>
</reference>
<feature type="domain" description="Doubled CXXCH motif" evidence="3">
    <location>
        <begin position="770"/>
        <end position="805"/>
    </location>
</feature>
<sequence>MRKSLVLVALFLTFSGSSEARLVKSMKKDCLVCHENWLLESKKESKKLLLNTSITAADELMCLSCHDGSLADDRLAFTNFNHFSHPVNVKVPKSFHLPKQFPLKDGKLYCGTCHTPHTETGSENKIDYAFMRVPNVNSALCIACHKENGEHGLNHPVLSDTKPLSPEQVEKVLALHGRVSSDNRVECESCHSAHEATGGRTLIAGVKNSALCLVCHENKIGKRNHRIHVALTSFMNADGLIGNRLVDGKVECLTCHKMHKEENRYLTVEKPETICAACHTAEKPALFSPHNVKGEGCLSCHLAHNAKTDQDLFARKPSSKGGFDRYSVESKECIACHNGGVSSHVVGSAANSHKGECVSCHNPHIWNPEKPEEVVKGKVEGTPENSFLIMPGEQLCVTCHGKRSVEGTFHDLRGKDIKVRNALGTPVNKAGLCESCHVPHRAVGAFLWGIKETTSAKKYIESLGVSDKESKTCLTCHYPGGIAADVGEITHPTGKKLGVKVDLPVGEGGIVTCGTCHDPHKWSAVGLNKNRAAASFLRVPEWSLCLKCHADKIGALSNVHASIKDKNVLGETPDEAGVCAACHVPHKAVGSFLRGVGTRKQKEFCLVCHSNDVMKSKYHDHPMGIKNPVNVLPGKKITCYTCHDPHTMTEYLLRIKVSNNSELCLTCHKKEDTTHSSHDFTQVDLPAKEKAVVAKFGKCALCHTPHNPKFKFLWSMEPVSGKTLDEKLCLTCHGKSGFAEKIGEHSHPIGDITNVYVKYSGLPLIEGKIDCATCHNPHGGKDRVRLTRKTVSGDSELCLSCHERKGRVIGTDHDFRVLGDKKVAEEGVCSGCHTPHNAKDVYLWNVEVKRVSSNVMNDLCLTCHSEGGMAQNKSVKYYFHPYRDIKTISVDRPGRHGDWPIYDNSGRRVKVGGAIVCETCHDPHVWSRWTDRGPGKLVEGNIRNSFLRNDTLKGSICVDCHGVEALLRYKLFHNAEVHAKHPFTK</sequence>
<gene>
    <name evidence="4" type="ORF">SAMN06265339_1042</name>
</gene>
<dbReference type="Gene3D" id="1.10.1130.10">
    <property type="entry name" value="Flavocytochrome C3, Chain A"/>
    <property type="match status" value="4"/>
</dbReference>
<dbReference type="RefSeq" id="WP_283400517.1">
    <property type="nucleotide sequence ID" value="NZ_FXUB01000002.1"/>
</dbReference>
<proteinExistence type="predicted"/>
<name>A0ABY1NM23_9BACT</name>
<feature type="domain" description="Doubled CXXCH motif" evidence="3">
    <location>
        <begin position="697"/>
        <end position="735"/>
    </location>
</feature>
<keyword evidence="1 2" id="KW-0732">Signal</keyword>
<evidence type="ECO:0000256" key="2">
    <source>
        <dbReference type="SAM" id="SignalP"/>
    </source>
</evidence>
<dbReference type="Proteomes" id="UP001157911">
    <property type="component" value="Unassembled WGS sequence"/>
</dbReference>
<feature type="domain" description="Doubled CXXCH motif" evidence="3">
    <location>
        <begin position="638"/>
        <end position="672"/>
    </location>
</feature>
<evidence type="ECO:0000259" key="3">
    <source>
        <dbReference type="Pfam" id="PF09699"/>
    </source>
</evidence>
<dbReference type="InterPro" id="IPR036280">
    <property type="entry name" value="Multihaem_cyt_sf"/>
</dbReference>
<organism evidence="4 5">
    <name type="scientific">Desulfurobacterium pacificum</name>
    <dbReference type="NCBI Taxonomy" id="240166"/>
    <lineage>
        <taxon>Bacteria</taxon>
        <taxon>Pseudomonadati</taxon>
        <taxon>Aquificota</taxon>
        <taxon>Aquificia</taxon>
        <taxon>Desulfurobacteriales</taxon>
        <taxon>Desulfurobacteriaceae</taxon>
        <taxon>Desulfurobacterium</taxon>
    </lineage>
</organism>
<evidence type="ECO:0000256" key="1">
    <source>
        <dbReference type="ARBA" id="ARBA00022729"/>
    </source>
</evidence>
<feature type="chain" id="PRO_5046052937" evidence="2">
    <location>
        <begin position="21"/>
        <end position="985"/>
    </location>
</feature>
<keyword evidence="5" id="KW-1185">Reference proteome</keyword>
<dbReference type="SUPFAM" id="SSF48695">
    <property type="entry name" value="Multiheme cytochromes"/>
    <property type="match status" value="3"/>
</dbReference>
<dbReference type="Pfam" id="PF09699">
    <property type="entry name" value="Paired_CXXCH_1"/>
    <property type="match status" value="7"/>
</dbReference>
<feature type="signal peptide" evidence="2">
    <location>
        <begin position="1"/>
        <end position="20"/>
    </location>
</feature>
<feature type="domain" description="Doubled CXXCH motif" evidence="3">
    <location>
        <begin position="824"/>
        <end position="866"/>
    </location>
</feature>
<feature type="domain" description="Doubled CXXCH motif" evidence="3">
    <location>
        <begin position="575"/>
        <end position="612"/>
    </location>
</feature>
<comment type="caution">
    <text evidence="4">The sequence shown here is derived from an EMBL/GenBank/DDBJ whole genome shotgun (WGS) entry which is preliminary data.</text>
</comment>
<dbReference type="EMBL" id="FXUB01000002">
    <property type="protein sequence ID" value="SMP12461.1"/>
    <property type="molecule type" value="Genomic_DNA"/>
</dbReference>
<dbReference type="InterPro" id="IPR051829">
    <property type="entry name" value="Multiheme_Cytochr_ET"/>
</dbReference>
<dbReference type="PANTHER" id="PTHR35038">
    <property type="entry name" value="DISSIMILATORY SULFITE REDUCTASE SIRA"/>
    <property type="match status" value="1"/>
</dbReference>
<feature type="domain" description="Doubled CXXCH motif" evidence="3">
    <location>
        <begin position="186"/>
        <end position="219"/>
    </location>
</feature>
<evidence type="ECO:0000313" key="4">
    <source>
        <dbReference type="EMBL" id="SMP12461.1"/>
    </source>
</evidence>
<feature type="domain" description="Doubled CXXCH motif" evidence="3">
    <location>
        <begin position="251"/>
        <end position="283"/>
    </location>
</feature>
<accession>A0ABY1NM23</accession>